<proteinExistence type="predicted"/>
<dbReference type="SUPFAM" id="SSF55031">
    <property type="entry name" value="Bacterial exopeptidase dimerisation domain"/>
    <property type="match status" value="1"/>
</dbReference>
<protein>
    <submittedName>
        <fullName evidence="3">Amidase, hydantoinase/carbamoylase family protein</fullName>
    </submittedName>
</protein>
<gene>
    <name evidence="3" type="ORF">C447_10535</name>
</gene>
<dbReference type="Pfam" id="PF07687">
    <property type="entry name" value="M20_dimer"/>
    <property type="match status" value="1"/>
</dbReference>
<dbReference type="Proteomes" id="UP000011566">
    <property type="component" value="Unassembled WGS sequence"/>
</dbReference>
<dbReference type="OrthoDB" id="35906at2157"/>
<dbReference type="PANTHER" id="PTHR32494:SF5">
    <property type="entry name" value="ALLANTOATE AMIDOHYDROLASE"/>
    <property type="match status" value="1"/>
</dbReference>
<organism evidence="3 4">
    <name type="scientific">Halococcus hamelinensis 100A6</name>
    <dbReference type="NCBI Taxonomy" id="1132509"/>
    <lineage>
        <taxon>Archaea</taxon>
        <taxon>Methanobacteriati</taxon>
        <taxon>Methanobacteriota</taxon>
        <taxon>Stenosarchaea group</taxon>
        <taxon>Halobacteria</taxon>
        <taxon>Halobacteriales</taxon>
        <taxon>Halococcaceae</taxon>
        <taxon>Halococcus</taxon>
    </lineage>
</organism>
<feature type="domain" description="Peptidase M20 dimerisation" evidence="2">
    <location>
        <begin position="213"/>
        <end position="307"/>
    </location>
</feature>
<dbReference type="GO" id="GO:0016813">
    <property type="term" value="F:hydrolase activity, acting on carbon-nitrogen (but not peptide) bonds, in linear amidines"/>
    <property type="evidence" value="ECO:0007669"/>
    <property type="project" value="InterPro"/>
</dbReference>
<dbReference type="CDD" id="cd03884">
    <property type="entry name" value="M20_bAS"/>
    <property type="match status" value="1"/>
</dbReference>
<comment type="caution">
    <text evidence="3">The sequence shown here is derived from an EMBL/GenBank/DDBJ whole genome shotgun (WGS) entry which is preliminary data.</text>
</comment>
<dbReference type="PATRIC" id="fig|1132509.6.peg.2378"/>
<dbReference type="PIRSF" id="PIRSF001235">
    <property type="entry name" value="Amidase_carbamoylase"/>
    <property type="match status" value="1"/>
</dbReference>
<evidence type="ECO:0000313" key="4">
    <source>
        <dbReference type="Proteomes" id="UP000011566"/>
    </source>
</evidence>
<keyword evidence="4" id="KW-1185">Reference proteome</keyword>
<dbReference type="Gene3D" id="3.30.70.360">
    <property type="match status" value="1"/>
</dbReference>
<sequence>MNVDQERLRADLETNGSFGAVSGVEGRGRTLFTGTESDRRAREYFVERLEATGLDVRVDRVGNIAGQWTPVGCDPATPPIAAGSHLDSVDTGGIFDGPLGVYGALEAVRSIRESDADVGRPLEVVCFTEEEGGRFGRGTLGSSVATGRCSPTDALELVDDDGISLADRLRDIGFAGEDTIDASGWDGWLELHIEQDTRLVEANATVGVVDSITGIANATVTIDGEANHAGSTAMRDRTDAFCAAAEFVLDLERVATEHARESGTTVGTAGELTVEPNARNIVPGEARLELDIRDVDHDRMNDVVSGCRSSLARLERERGVVTELDRYRDVPPTPLSPNCIAAVEMAAGDCDVSAIGLHSAAMHDTANVARVTDAGLLFAPSVGGVSHSPQEWTDWSDCATATHVLADVVRVLATS</sequence>
<keyword evidence="1" id="KW-0378">Hydrolase</keyword>
<dbReference type="InterPro" id="IPR010158">
    <property type="entry name" value="Amidase_Cbmase"/>
</dbReference>
<dbReference type="RefSeq" id="WP_007693652.1">
    <property type="nucleotide sequence ID" value="NZ_AJRK01000409.1"/>
</dbReference>
<dbReference type="NCBIfam" id="TIGR01879">
    <property type="entry name" value="hydantase"/>
    <property type="match status" value="1"/>
</dbReference>
<dbReference type="Pfam" id="PF01546">
    <property type="entry name" value="Peptidase_M20"/>
    <property type="match status" value="1"/>
</dbReference>
<dbReference type="InterPro" id="IPR002933">
    <property type="entry name" value="Peptidase_M20"/>
</dbReference>
<dbReference type="PANTHER" id="PTHR32494">
    <property type="entry name" value="ALLANTOATE DEIMINASE-RELATED"/>
    <property type="match status" value="1"/>
</dbReference>
<dbReference type="eggNOG" id="arCOG01109">
    <property type="taxonomic scope" value="Archaea"/>
</dbReference>
<dbReference type="SUPFAM" id="SSF53187">
    <property type="entry name" value="Zn-dependent exopeptidases"/>
    <property type="match status" value="1"/>
</dbReference>
<accession>M0LYA7</accession>
<dbReference type="AlphaFoldDB" id="M0LYA7"/>
<evidence type="ECO:0000313" key="3">
    <source>
        <dbReference type="EMBL" id="EMA38158.1"/>
    </source>
</evidence>
<evidence type="ECO:0000256" key="1">
    <source>
        <dbReference type="ARBA" id="ARBA00022801"/>
    </source>
</evidence>
<evidence type="ECO:0000259" key="2">
    <source>
        <dbReference type="Pfam" id="PF07687"/>
    </source>
</evidence>
<dbReference type="InterPro" id="IPR011650">
    <property type="entry name" value="Peptidase_M20_dimer"/>
</dbReference>
<dbReference type="InterPro" id="IPR036264">
    <property type="entry name" value="Bact_exopeptidase_dim_dom"/>
</dbReference>
<reference evidence="3 4" key="1">
    <citation type="journal article" date="2014" name="PLoS Genet.">
        <title>Phylogenetically driven sequencing of extremely halophilic archaea reveals strategies for static and dynamic osmo-response.</title>
        <authorList>
            <person name="Becker E.A."/>
            <person name="Seitzer P.M."/>
            <person name="Tritt A."/>
            <person name="Larsen D."/>
            <person name="Krusor M."/>
            <person name="Yao A.I."/>
            <person name="Wu D."/>
            <person name="Madern D."/>
            <person name="Eisen J.A."/>
            <person name="Darling A.E."/>
            <person name="Facciotti M.T."/>
        </authorList>
    </citation>
    <scope>NUCLEOTIDE SEQUENCE [LARGE SCALE GENOMIC DNA]</scope>
    <source>
        <strain evidence="3 4">100A6</strain>
    </source>
</reference>
<dbReference type="Gene3D" id="3.40.630.10">
    <property type="entry name" value="Zn peptidases"/>
    <property type="match status" value="1"/>
</dbReference>
<dbReference type="EMBL" id="AOMB01000031">
    <property type="protein sequence ID" value="EMA38158.1"/>
    <property type="molecule type" value="Genomic_DNA"/>
</dbReference>
<name>M0LYA7_9EURY</name>